<proteinExistence type="predicted"/>
<evidence type="ECO:0000256" key="1">
    <source>
        <dbReference type="SAM" id="SignalP"/>
    </source>
</evidence>
<feature type="chain" id="PRO_5041093314" evidence="1">
    <location>
        <begin position="21"/>
        <end position="175"/>
    </location>
</feature>
<protein>
    <submittedName>
        <fullName evidence="2">Uncharacterized protein</fullName>
    </submittedName>
</protein>
<accession>A0A6A8EQ76</accession>
<organism evidence="2">
    <name type="scientific">Klebsiella pneumoniae</name>
    <dbReference type="NCBI Taxonomy" id="573"/>
    <lineage>
        <taxon>Bacteria</taxon>
        <taxon>Pseudomonadati</taxon>
        <taxon>Pseudomonadota</taxon>
        <taxon>Gammaproteobacteria</taxon>
        <taxon>Enterobacterales</taxon>
        <taxon>Enterobacteriaceae</taxon>
        <taxon>Klebsiella/Raoultella group</taxon>
        <taxon>Klebsiella</taxon>
        <taxon>Klebsiella pneumoniae complex</taxon>
    </lineage>
</organism>
<dbReference type="EMBL" id="WJVX01000031">
    <property type="protein sequence ID" value="MRJ82894.1"/>
    <property type="molecule type" value="Genomic_DNA"/>
</dbReference>
<feature type="signal peptide" evidence="1">
    <location>
        <begin position="1"/>
        <end position="20"/>
    </location>
</feature>
<keyword evidence="1" id="KW-0732">Signal</keyword>
<dbReference type="RefSeq" id="WP_094965851.1">
    <property type="nucleotide sequence ID" value="NZ_CAXSLN010000006.1"/>
</dbReference>
<dbReference type="AlphaFoldDB" id="A0A6A8EQ76"/>
<reference evidence="2" key="1">
    <citation type="submission" date="2019-10" db="EMBL/GenBank/DDBJ databases">
        <title>Molecular typing, antibiotic resistance determination and virulence profiling for 36 multidrug-resistant clinical Klebsiella pneumoniae isolates using second- and third-generation sequencing.</title>
        <authorList>
            <person name="Shelenkov A."/>
            <person name="Mikhaylova Y."/>
            <person name="Yanushevich Y."/>
            <person name="Samoilov A."/>
            <person name="Petrova L."/>
            <person name="Fomina V."/>
            <person name="Gusarov V."/>
            <person name="Zamyatin M."/>
            <person name="Shagin D."/>
        </authorList>
    </citation>
    <scope>NUCLEOTIDE SEQUENCE</scope>
    <source>
        <strain evidence="2">CriePir152</strain>
    </source>
</reference>
<name>A0A6A8EQ76_KLEPN</name>
<gene>
    <name evidence="2" type="ORF">GJJ20_23490</name>
</gene>
<evidence type="ECO:0000313" key="2">
    <source>
        <dbReference type="EMBL" id="MRJ82894.1"/>
    </source>
</evidence>
<comment type="caution">
    <text evidence="2">The sequence shown here is derived from an EMBL/GenBank/DDBJ whole genome shotgun (WGS) entry which is preliminary data.</text>
</comment>
<sequence length="175" mass="20216">MQYSLLLSLCTLLYTAISIAERPKIAENDFFTISVSCNGQRECIYNGQSEIPVVVSLRNIYSKGFYISLGYIKKTEPSVKLTDRDNKKIMLLKPNLVSWDLKKRIVYIPERKNVEFTWALLDRDISPFINDGAINVDADFKIRTKIYDIEENEMGEFISLSKIIIKGSDFNENKR</sequence>